<name>A0A2Z2P1W7_9GAMM</name>
<gene>
    <name evidence="3" type="primary">dmlR_10</name>
    <name evidence="3" type="ORF">IMCC3135_26125</name>
</gene>
<dbReference type="AlphaFoldDB" id="A0A2Z2P1W7"/>
<evidence type="ECO:0000256" key="1">
    <source>
        <dbReference type="ARBA" id="ARBA00009437"/>
    </source>
</evidence>
<dbReference type="EMBL" id="CP018632">
    <property type="protein sequence ID" value="ASJ75280.1"/>
    <property type="molecule type" value="Genomic_DNA"/>
</dbReference>
<dbReference type="Proteomes" id="UP000250079">
    <property type="component" value="Chromosome"/>
</dbReference>
<dbReference type="PANTHER" id="PTHR30537:SF5">
    <property type="entry name" value="HTH-TYPE TRANSCRIPTIONAL ACTIVATOR TTDR-RELATED"/>
    <property type="match status" value="1"/>
</dbReference>
<evidence type="ECO:0000313" key="4">
    <source>
        <dbReference type="Proteomes" id="UP000250079"/>
    </source>
</evidence>
<comment type="similarity">
    <text evidence="1">Belongs to the LysR transcriptional regulatory family.</text>
</comment>
<accession>A0A2Z2P1W7</accession>
<dbReference type="SUPFAM" id="SSF53850">
    <property type="entry name" value="Periplasmic binding protein-like II"/>
    <property type="match status" value="1"/>
</dbReference>
<dbReference type="PANTHER" id="PTHR30537">
    <property type="entry name" value="HTH-TYPE TRANSCRIPTIONAL REGULATOR"/>
    <property type="match status" value="1"/>
</dbReference>
<dbReference type="RefSeq" id="WP_205737715.1">
    <property type="nucleotide sequence ID" value="NZ_CP018632.1"/>
</dbReference>
<dbReference type="InterPro" id="IPR058163">
    <property type="entry name" value="LysR-type_TF_proteobact-type"/>
</dbReference>
<dbReference type="GO" id="GO:0003700">
    <property type="term" value="F:DNA-binding transcription factor activity"/>
    <property type="evidence" value="ECO:0007669"/>
    <property type="project" value="TreeGrafter"/>
</dbReference>
<dbReference type="GO" id="GO:0043565">
    <property type="term" value="F:sequence-specific DNA binding"/>
    <property type="evidence" value="ECO:0007669"/>
    <property type="project" value="TreeGrafter"/>
</dbReference>
<dbReference type="InterPro" id="IPR005119">
    <property type="entry name" value="LysR_subst-bd"/>
</dbReference>
<reference evidence="3 4" key="1">
    <citation type="submission" date="2016-12" db="EMBL/GenBank/DDBJ databases">
        <authorList>
            <person name="Song W.-J."/>
            <person name="Kurnit D.M."/>
        </authorList>
    </citation>
    <scope>NUCLEOTIDE SEQUENCE [LARGE SCALE GENOMIC DNA]</scope>
    <source>
        <strain evidence="3 4">IMCC3135</strain>
    </source>
</reference>
<dbReference type="Gene3D" id="3.40.190.290">
    <property type="match status" value="1"/>
</dbReference>
<evidence type="ECO:0000259" key="2">
    <source>
        <dbReference type="Pfam" id="PF03466"/>
    </source>
</evidence>
<sequence>MPQGELVITTPVVFGRLHLLPIIVEFLQLYPAISIRLVQADRVMHLLDDHVDVALRIGELPDSRLVAVRLGQVDRLICASPRYLEQQGTPSCLEDLAEPIPSIWCTRIRGLCH</sequence>
<evidence type="ECO:0000313" key="3">
    <source>
        <dbReference type="EMBL" id="ASJ75280.1"/>
    </source>
</evidence>
<dbReference type="GO" id="GO:0006351">
    <property type="term" value="P:DNA-templated transcription"/>
    <property type="evidence" value="ECO:0007669"/>
    <property type="project" value="TreeGrafter"/>
</dbReference>
<protein>
    <submittedName>
        <fullName evidence="3">HTH-type transcriptional regulator DmlR</fullName>
    </submittedName>
</protein>
<dbReference type="Pfam" id="PF03466">
    <property type="entry name" value="LysR_substrate"/>
    <property type="match status" value="1"/>
</dbReference>
<proteinExistence type="inferred from homology"/>
<dbReference type="KEGG" id="gai:IMCC3135_26125"/>
<feature type="domain" description="LysR substrate-binding" evidence="2">
    <location>
        <begin position="2"/>
        <end position="98"/>
    </location>
</feature>
<organism evidence="3 4">
    <name type="scientific">Granulosicoccus antarcticus IMCC3135</name>
    <dbReference type="NCBI Taxonomy" id="1192854"/>
    <lineage>
        <taxon>Bacteria</taxon>
        <taxon>Pseudomonadati</taxon>
        <taxon>Pseudomonadota</taxon>
        <taxon>Gammaproteobacteria</taxon>
        <taxon>Chromatiales</taxon>
        <taxon>Granulosicoccaceae</taxon>
        <taxon>Granulosicoccus</taxon>
    </lineage>
</organism>
<keyword evidence="4" id="KW-1185">Reference proteome</keyword>